<dbReference type="AlphaFoldDB" id="A0AAE9SL30"/>
<dbReference type="Proteomes" id="UP001059401">
    <property type="component" value="Chromosome"/>
</dbReference>
<dbReference type="InterPro" id="IPR016541">
    <property type="entry name" value="UCP008505"/>
</dbReference>
<dbReference type="EMBL" id="CP038804">
    <property type="protein sequence ID" value="UTY34862.1"/>
    <property type="molecule type" value="Genomic_DNA"/>
</dbReference>
<evidence type="ECO:0000313" key="1">
    <source>
        <dbReference type="EMBL" id="UTY30007.1"/>
    </source>
</evidence>
<evidence type="ECO:0000313" key="3">
    <source>
        <dbReference type="Proteomes" id="UP001058682"/>
    </source>
</evidence>
<proteinExistence type="predicted"/>
<reference evidence="2" key="1">
    <citation type="submission" date="2019-04" db="EMBL/GenBank/DDBJ databases">
        <title>Whole genome sequencing of oral phylogroup 2 treponemes.</title>
        <authorList>
            <person name="Chan Y."/>
            <person name="Zeng H.H."/>
            <person name="Yu X.L."/>
            <person name="Leung W.K."/>
            <person name="Watt R.M."/>
        </authorList>
    </citation>
    <scope>NUCLEOTIDE SEQUENCE</scope>
    <source>
        <strain evidence="2">OMZ 835</strain>
        <strain evidence="1">OMZ 847</strain>
    </source>
</reference>
<protein>
    <submittedName>
        <fullName evidence="2">DUF4411 family protein</fullName>
    </submittedName>
</protein>
<dbReference type="RefSeq" id="WP_084224562.1">
    <property type="nucleotide sequence ID" value="NZ_JACDIA010000001.1"/>
</dbReference>
<sequence>MKFLEVPIKRSVKIPNICNHFNISCIHPFDFMKEIKLII</sequence>
<evidence type="ECO:0000313" key="4">
    <source>
        <dbReference type="Proteomes" id="UP001059401"/>
    </source>
</evidence>
<gene>
    <name evidence="2" type="ORF">E4N74_02555</name>
    <name evidence="1" type="ORF">E4N76_03260</name>
</gene>
<dbReference type="Pfam" id="PF14367">
    <property type="entry name" value="DUF4411"/>
    <property type="match status" value="1"/>
</dbReference>
<organism evidence="2 3">
    <name type="scientific">Treponema putidum</name>
    <dbReference type="NCBI Taxonomy" id="221027"/>
    <lineage>
        <taxon>Bacteria</taxon>
        <taxon>Pseudomonadati</taxon>
        <taxon>Spirochaetota</taxon>
        <taxon>Spirochaetia</taxon>
        <taxon>Spirochaetales</taxon>
        <taxon>Treponemataceae</taxon>
        <taxon>Treponema</taxon>
    </lineage>
</organism>
<dbReference type="EMBL" id="CP038802">
    <property type="protein sequence ID" value="UTY30007.1"/>
    <property type="molecule type" value="Genomic_DNA"/>
</dbReference>
<accession>A0AAE9SL30</accession>
<name>A0AAE9SL30_9SPIR</name>
<dbReference type="Proteomes" id="UP001058682">
    <property type="component" value="Chromosome"/>
</dbReference>
<evidence type="ECO:0000313" key="2">
    <source>
        <dbReference type="EMBL" id="UTY34862.1"/>
    </source>
</evidence>
<keyword evidence="4" id="KW-1185">Reference proteome</keyword>